<protein>
    <recommendedName>
        <fullName evidence="3">C2H2-type domain-containing protein</fullName>
    </recommendedName>
</protein>
<feature type="compositionally biased region" description="Basic and acidic residues" evidence="2">
    <location>
        <begin position="466"/>
        <end position="491"/>
    </location>
</feature>
<dbReference type="EMBL" id="CADEBC010000100">
    <property type="protein sequence ID" value="CAB3222825.1"/>
    <property type="molecule type" value="Genomic_DNA"/>
</dbReference>
<feature type="region of interest" description="Disordered" evidence="2">
    <location>
        <begin position="1062"/>
        <end position="1160"/>
    </location>
</feature>
<sequence>MSAIDFKSKIFKFAVVRINTYEMAGNKMNPKAKGREDKNKTNPKTIGQTNEDVEEPDFALLRKPIPTSITGFGQVRKIFDMATAELKDLLSKECDLLYECKVCRNLFRSLANFISHKRVYCKEKFNTNIHSQFVKSNSMVTEIMKIKRLEQGYQESLKESSKSENKDENDVDDRIPLSKDLTTIIEKIANSKGSYENNCDEPQIALQKIPNSTVAMFQNIETSKEMHMDDMRVQVKELDNILSRDTAVMQSDGNFKIKSSGAVEPDNVIQISDDEDNDGTNILKCKICDMQFSTQKTLKFHMKYKHVETRLVYPCPDCLEIFSTSWSVYRHLFKVHRKTAAQIRRLRESIQAKAFKMNNPPAFYEKRKNNMKAPIAQKITEEERIDQENQAWMDNMEGDGELPRCGGCGRTFERRAALAAHTHTCQPRSRALSRRPQETKKIEIQIRKDYNKGPPVNLNIPLKTTENNENKPPKDDSLSTNKPNKEEQKEPIEEDKEIEDAPMDVSEDDKSNDATESPEKEIRPHMEAPKLTVRLPFAHQTEKSNQVTFRQKILPDIELGKLSCKRCDIQFNEIQELYDHMAEHLKWMRYACKLCNFKSYSFEKLPEHVKVVHKLKGDKDFYFSTVKALDGTEALDLCEPLEEMGDANETSPDSGRPSRCSSDSSRLSDDSSSSSTRIEGSRKRKIYHNKSATKRRKDLATKAGEDSKDGDVSLDKNVSTVESYTSSSLKSFEENSSDMDDVVENITKKQSIDASVASRRPVRRRTKPKNEDFEYDLSNLLKMEAQGYRDALVMQANAKSNQSKKKVQQDIQINYENLNKDCCGALMALSKKSVERATAHIRTSSSSFYSLKEIRPQNIFLRPMLPRTLSKGDKVSPKKDINEDRKECSSPIKEPTINKVFVNVPVKNNDAPVNNDVSKNNTSPESSDSSNSTDIPKPTAPETNTESNPTKEQNNSKPVIEIKKPISIPPIKFRRQSLDVIKNPLINKNISDFTKAGMKTKILVIKPINRNKDGTQAVKTPLKFQTIKLKDPNKNSSNEDKVSDQVVVVKVPKVECTIARPATSEVSNSEKPPSIDIPTVVVPSDKENTDTAVESNGTKTIEPAQSEPSDEQKSSDGIEFIDENVLEESSKNIEGAANNDNVVSSNSAETIQSDNVNKSA</sequence>
<dbReference type="Gene3D" id="3.30.160.60">
    <property type="entry name" value="Classic Zinc Finger"/>
    <property type="match status" value="2"/>
</dbReference>
<dbReference type="PANTHER" id="PTHR21020">
    <property type="entry name" value="ZINC FINGER PROTEIN 800"/>
    <property type="match status" value="1"/>
</dbReference>
<accession>A0A8S0YXR3</accession>
<keyword evidence="1" id="KW-0479">Metal-binding</keyword>
<feature type="compositionally biased region" description="Acidic residues" evidence="2">
    <location>
        <begin position="492"/>
        <end position="507"/>
    </location>
</feature>
<organism evidence="4 5">
    <name type="scientific">Arctia plantaginis</name>
    <name type="common">Wood tiger moth</name>
    <name type="synonym">Phalaena plantaginis</name>
    <dbReference type="NCBI Taxonomy" id="874455"/>
    <lineage>
        <taxon>Eukaryota</taxon>
        <taxon>Metazoa</taxon>
        <taxon>Ecdysozoa</taxon>
        <taxon>Arthropoda</taxon>
        <taxon>Hexapoda</taxon>
        <taxon>Insecta</taxon>
        <taxon>Pterygota</taxon>
        <taxon>Neoptera</taxon>
        <taxon>Endopterygota</taxon>
        <taxon>Lepidoptera</taxon>
        <taxon>Glossata</taxon>
        <taxon>Ditrysia</taxon>
        <taxon>Noctuoidea</taxon>
        <taxon>Erebidae</taxon>
        <taxon>Arctiinae</taxon>
        <taxon>Arctia</taxon>
    </lineage>
</organism>
<evidence type="ECO:0000259" key="3">
    <source>
        <dbReference type="PROSITE" id="PS50157"/>
    </source>
</evidence>
<keyword evidence="1" id="KW-0862">Zinc</keyword>
<evidence type="ECO:0000313" key="4">
    <source>
        <dbReference type="EMBL" id="CAB3222825.1"/>
    </source>
</evidence>
<dbReference type="SUPFAM" id="SSF57667">
    <property type="entry name" value="beta-beta-alpha zinc fingers"/>
    <property type="match status" value="1"/>
</dbReference>
<feature type="compositionally biased region" description="Polar residues" evidence="2">
    <location>
        <begin position="1149"/>
        <end position="1160"/>
    </location>
</feature>
<dbReference type="OrthoDB" id="10066279at2759"/>
<feature type="compositionally biased region" description="Low complexity" evidence="2">
    <location>
        <begin position="918"/>
        <end position="932"/>
    </location>
</feature>
<evidence type="ECO:0000313" key="5">
    <source>
        <dbReference type="Proteomes" id="UP000494106"/>
    </source>
</evidence>
<keyword evidence="1" id="KW-0863">Zinc-finger</keyword>
<proteinExistence type="predicted"/>
<dbReference type="InterPro" id="IPR036236">
    <property type="entry name" value="Znf_C2H2_sf"/>
</dbReference>
<feature type="domain" description="C2H2-type" evidence="3">
    <location>
        <begin position="98"/>
        <end position="125"/>
    </location>
</feature>
<feature type="compositionally biased region" description="Low complexity" evidence="2">
    <location>
        <begin position="898"/>
        <end position="909"/>
    </location>
</feature>
<keyword evidence="5" id="KW-1185">Reference proteome</keyword>
<feature type="compositionally biased region" description="Basic and acidic residues" evidence="2">
    <location>
        <begin position="698"/>
        <end position="714"/>
    </location>
</feature>
<reference evidence="4 5" key="1">
    <citation type="submission" date="2020-04" db="EMBL/GenBank/DDBJ databases">
        <authorList>
            <person name="Wallbank WR R."/>
            <person name="Pardo Diaz C."/>
            <person name="Kozak K."/>
            <person name="Martin S."/>
            <person name="Jiggins C."/>
            <person name="Moest M."/>
            <person name="Warren A I."/>
            <person name="Byers J.R.P. K."/>
            <person name="Montejo-Kovacevich G."/>
            <person name="Yen C E."/>
        </authorList>
    </citation>
    <scope>NUCLEOTIDE SEQUENCE [LARGE SCALE GENOMIC DNA]</scope>
</reference>
<feature type="compositionally biased region" description="Polar residues" evidence="2">
    <location>
        <begin position="941"/>
        <end position="956"/>
    </location>
</feature>
<feature type="compositionally biased region" description="Low complexity" evidence="2">
    <location>
        <begin position="651"/>
        <end position="677"/>
    </location>
</feature>
<dbReference type="PANTHER" id="PTHR21020:SF0">
    <property type="entry name" value="ZINC FINGER PROTEIN 800"/>
    <property type="match status" value="1"/>
</dbReference>
<dbReference type="AlphaFoldDB" id="A0A8S0YXR3"/>
<feature type="region of interest" description="Disordered" evidence="2">
    <location>
        <begin position="868"/>
        <end position="959"/>
    </location>
</feature>
<dbReference type="GO" id="GO:0008270">
    <property type="term" value="F:zinc ion binding"/>
    <property type="evidence" value="ECO:0007669"/>
    <property type="project" value="UniProtKB-KW"/>
</dbReference>
<dbReference type="SMART" id="SM00355">
    <property type="entry name" value="ZnF_C2H2"/>
    <property type="match status" value="6"/>
</dbReference>
<dbReference type="Proteomes" id="UP000494106">
    <property type="component" value="Unassembled WGS sequence"/>
</dbReference>
<feature type="region of interest" description="Disordered" evidence="2">
    <location>
        <begin position="27"/>
        <end position="49"/>
    </location>
</feature>
<dbReference type="PROSITE" id="PS50157">
    <property type="entry name" value="ZINC_FINGER_C2H2_2"/>
    <property type="match status" value="2"/>
</dbReference>
<dbReference type="PROSITE" id="PS00028">
    <property type="entry name" value="ZINC_FINGER_C2H2_1"/>
    <property type="match status" value="3"/>
</dbReference>
<feature type="domain" description="C2H2-type" evidence="3">
    <location>
        <begin position="283"/>
        <end position="311"/>
    </location>
</feature>
<feature type="compositionally biased region" description="Basic and acidic residues" evidence="2">
    <location>
        <begin position="508"/>
        <end position="527"/>
    </location>
</feature>
<feature type="region of interest" description="Disordered" evidence="2">
    <location>
        <begin position="444"/>
        <end position="527"/>
    </location>
</feature>
<evidence type="ECO:0000256" key="1">
    <source>
        <dbReference type="PROSITE-ProRule" id="PRU00042"/>
    </source>
</evidence>
<comment type="caution">
    <text evidence="4">The sequence shown here is derived from an EMBL/GenBank/DDBJ whole genome shotgun (WGS) entry which is preliminary data.</text>
</comment>
<feature type="region of interest" description="Disordered" evidence="2">
    <location>
        <begin position="154"/>
        <end position="173"/>
    </location>
</feature>
<evidence type="ECO:0000256" key="2">
    <source>
        <dbReference type="SAM" id="MobiDB-lite"/>
    </source>
</evidence>
<feature type="compositionally biased region" description="Polar residues" evidence="2">
    <location>
        <begin position="1090"/>
        <end position="1099"/>
    </location>
</feature>
<feature type="compositionally biased region" description="Low complexity" evidence="2">
    <location>
        <begin position="1136"/>
        <end position="1148"/>
    </location>
</feature>
<feature type="region of interest" description="Disordered" evidence="2">
    <location>
        <begin position="644"/>
        <end position="714"/>
    </location>
</feature>
<feature type="compositionally biased region" description="Basic and acidic residues" evidence="2">
    <location>
        <begin position="870"/>
        <end position="888"/>
    </location>
</feature>
<dbReference type="InterPro" id="IPR013087">
    <property type="entry name" value="Znf_C2H2_type"/>
</dbReference>
<name>A0A8S0YXR3_ARCPL</name>
<dbReference type="InterPro" id="IPR039149">
    <property type="entry name" value="ZNF800"/>
</dbReference>
<feature type="compositionally biased region" description="Basic residues" evidence="2">
    <location>
        <begin position="682"/>
        <end position="697"/>
    </location>
</feature>
<gene>
    <name evidence="4" type="ORF">APLA_LOCUS1301</name>
</gene>